<accession>A0A484KEU9</accession>
<name>A0A484KEU9_9ASTE</name>
<sequence length="142" mass="15586">MPSCNRPPGSSKNQSPAVSQASWEVGAGGLLETASLLPSRGKFIPFFVSYPFFGFLTLRLSAIFLTTPEVSLAFSLRFPSRHLLRFLSSPHTPGFSIGDPAFQLVDDDPDFVPVDVFEDVENHVANNEMVMTDEKSGNEKHP</sequence>
<evidence type="ECO:0000313" key="1">
    <source>
        <dbReference type="EMBL" id="VFQ63418.1"/>
    </source>
</evidence>
<organism evidence="1 2">
    <name type="scientific">Cuscuta campestris</name>
    <dbReference type="NCBI Taxonomy" id="132261"/>
    <lineage>
        <taxon>Eukaryota</taxon>
        <taxon>Viridiplantae</taxon>
        <taxon>Streptophyta</taxon>
        <taxon>Embryophyta</taxon>
        <taxon>Tracheophyta</taxon>
        <taxon>Spermatophyta</taxon>
        <taxon>Magnoliopsida</taxon>
        <taxon>eudicotyledons</taxon>
        <taxon>Gunneridae</taxon>
        <taxon>Pentapetalae</taxon>
        <taxon>asterids</taxon>
        <taxon>lamiids</taxon>
        <taxon>Solanales</taxon>
        <taxon>Convolvulaceae</taxon>
        <taxon>Cuscuteae</taxon>
        <taxon>Cuscuta</taxon>
        <taxon>Cuscuta subgen. Grammica</taxon>
        <taxon>Cuscuta sect. Cleistogrammica</taxon>
    </lineage>
</organism>
<dbReference type="EMBL" id="OOIL02000294">
    <property type="protein sequence ID" value="VFQ63418.1"/>
    <property type="molecule type" value="Genomic_DNA"/>
</dbReference>
<dbReference type="Proteomes" id="UP000595140">
    <property type="component" value="Unassembled WGS sequence"/>
</dbReference>
<gene>
    <name evidence="1" type="ORF">CCAM_LOCUS5194</name>
</gene>
<dbReference type="AlphaFoldDB" id="A0A484KEU9"/>
<evidence type="ECO:0000313" key="2">
    <source>
        <dbReference type="Proteomes" id="UP000595140"/>
    </source>
</evidence>
<reference evidence="1 2" key="1">
    <citation type="submission" date="2018-04" db="EMBL/GenBank/DDBJ databases">
        <authorList>
            <person name="Vogel A."/>
        </authorList>
    </citation>
    <scope>NUCLEOTIDE SEQUENCE [LARGE SCALE GENOMIC DNA]</scope>
</reference>
<proteinExistence type="predicted"/>
<protein>
    <submittedName>
        <fullName evidence="1">Uncharacterized protein</fullName>
    </submittedName>
</protein>
<keyword evidence="2" id="KW-1185">Reference proteome</keyword>